<keyword evidence="2" id="KW-0648">Protein biosynthesis</keyword>
<evidence type="ECO:0000313" key="3">
    <source>
        <dbReference type="EMBL" id="PKZ28697.1"/>
    </source>
</evidence>
<accession>A0A2I1N8I0</accession>
<comment type="catalytic activity">
    <reaction evidence="2">
        <text>N-terminal N-formyl-L-methionyl-[peptide] + H2O = N-terminal L-methionyl-[peptide] + formate</text>
        <dbReference type="Rhea" id="RHEA:24420"/>
        <dbReference type="Rhea" id="RHEA-COMP:10639"/>
        <dbReference type="Rhea" id="RHEA-COMP:10640"/>
        <dbReference type="ChEBI" id="CHEBI:15377"/>
        <dbReference type="ChEBI" id="CHEBI:15740"/>
        <dbReference type="ChEBI" id="CHEBI:49298"/>
        <dbReference type="ChEBI" id="CHEBI:64731"/>
        <dbReference type="EC" id="3.5.1.88"/>
    </reaction>
</comment>
<feature type="binding site" evidence="2">
    <location>
        <position position="137"/>
    </location>
    <ligand>
        <name>Fe cation</name>
        <dbReference type="ChEBI" id="CHEBI:24875"/>
    </ligand>
</feature>
<comment type="similarity">
    <text evidence="1 2">Belongs to the polypeptide deformylase family.</text>
</comment>
<reference evidence="3 4" key="1">
    <citation type="submission" date="2017-12" db="EMBL/GenBank/DDBJ databases">
        <title>Phylogenetic diversity of female urinary microbiome.</title>
        <authorList>
            <person name="Thomas-White K."/>
            <person name="Wolfe A.J."/>
        </authorList>
    </citation>
    <scope>NUCLEOTIDE SEQUENCE [LARGE SCALE GENOMIC DNA]</scope>
    <source>
        <strain evidence="3 4">UMB0112</strain>
    </source>
</reference>
<dbReference type="RefSeq" id="WP_050335848.1">
    <property type="nucleotide sequence ID" value="NZ_CAKZWX010000015.1"/>
</dbReference>
<dbReference type="Proteomes" id="UP000234639">
    <property type="component" value="Unassembled WGS sequence"/>
</dbReference>
<dbReference type="GO" id="GO:0046872">
    <property type="term" value="F:metal ion binding"/>
    <property type="evidence" value="ECO:0007669"/>
    <property type="project" value="UniProtKB-KW"/>
</dbReference>
<dbReference type="InterPro" id="IPR023635">
    <property type="entry name" value="Peptide_deformylase"/>
</dbReference>
<evidence type="ECO:0000256" key="2">
    <source>
        <dbReference type="HAMAP-Rule" id="MF_00163"/>
    </source>
</evidence>
<dbReference type="InterPro" id="IPR036821">
    <property type="entry name" value="Peptide_deformylase_sf"/>
</dbReference>
<dbReference type="PANTHER" id="PTHR10458:SF22">
    <property type="entry name" value="PEPTIDE DEFORMYLASE"/>
    <property type="match status" value="1"/>
</dbReference>
<comment type="caution">
    <text evidence="3">The sequence shown here is derived from an EMBL/GenBank/DDBJ whole genome shotgun (WGS) entry which is preliminary data.</text>
</comment>
<comment type="function">
    <text evidence="2">Removes the formyl group from the N-terminal Met of newly synthesized proteins. Requires at least a dipeptide for an efficient rate of reaction. N-terminal L-methionine is a prerequisite for activity but the enzyme has broad specificity at other positions.</text>
</comment>
<organism evidence="3 4">
    <name type="scientific">Campylobacter ureolyticus</name>
    <dbReference type="NCBI Taxonomy" id="827"/>
    <lineage>
        <taxon>Bacteria</taxon>
        <taxon>Pseudomonadati</taxon>
        <taxon>Campylobacterota</taxon>
        <taxon>Epsilonproteobacteria</taxon>
        <taxon>Campylobacterales</taxon>
        <taxon>Campylobacteraceae</taxon>
        <taxon>Campylobacter</taxon>
    </lineage>
</organism>
<evidence type="ECO:0000313" key="4">
    <source>
        <dbReference type="Proteomes" id="UP000234639"/>
    </source>
</evidence>
<dbReference type="PRINTS" id="PR01576">
    <property type="entry name" value="PDEFORMYLASE"/>
</dbReference>
<dbReference type="CDD" id="cd00487">
    <property type="entry name" value="Pep_deformylase"/>
    <property type="match status" value="1"/>
</dbReference>
<dbReference type="SUPFAM" id="SSF56420">
    <property type="entry name" value="Peptide deformylase"/>
    <property type="match status" value="1"/>
</dbReference>
<dbReference type="NCBIfam" id="TIGR00079">
    <property type="entry name" value="pept_deformyl"/>
    <property type="match status" value="1"/>
</dbReference>
<feature type="binding site" evidence="2">
    <location>
        <position position="95"/>
    </location>
    <ligand>
        <name>Fe cation</name>
        <dbReference type="ChEBI" id="CHEBI:24875"/>
    </ligand>
</feature>
<dbReference type="EMBL" id="PKHU01000007">
    <property type="protein sequence ID" value="PKZ28697.1"/>
    <property type="molecule type" value="Genomic_DNA"/>
</dbReference>
<sequence>MVLEVLTYPDKRLYQKSKNIEKFDENLHKFLDDMYETMIAKKGIGLAAIQVGKPLRALVVNLLNEEGIQDKNDLIEIINPEILEKNGEITYQEGCLSVPEFFEDVTRSSDIKVRFQNRFGEFIELSASELLAVCVQHEMDHLDGHLFIEKISYSQKKKFSKEYKKRLKEKSK</sequence>
<protein>
    <recommendedName>
        <fullName evidence="2">Peptide deformylase</fullName>
        <shortName evidence="2">PDF</shortName>
        <ecNumber evidence="2">3.5.1.88</ecNumber>
    </recommendedName>
    <alternativeName>
        <fullName evidence="2">Polypeptide deformylase</fullName>
    </alternativeName>
</protein>
<dbReference type="PANTHER" id="PTHR10458">
    <property type="entry name" value="PEPTIDE DEFORMYLASE"/>
    <property type="match status" value="1"/>
</dbReference>
<dbReference type="HAMAP" id="MF_00163">
    <property type="entry name" value="Pep_deformylase"/>
    <property type="match status" value="1"/>
</dbReference>
<dbReference type="EC" id="3.5.1.88" evidence="2"/>
<dbReference type="Gene3D" id="3.90.45.10">
    <property type="entry name" value="Peptide deformylase"/>
    <property type="match status" value="1"/>
</dbReference>
<evidence type="ECO:0000256" key="1">
    <source>
        <dbReference type="ARBA" id="ARBA00010759"/>
    </source>
</evidence>
<dbReference type="NCBIfam" id="NF001159">
    <property type="entry name" value="PRK00150.1-3"/>
    <property type="match status" value="1"/>
</dbReference>
<gene>
    <name evidence="2" type="primary">def</name>
    <name evidence="3" type="ORF">CYJ41_07410</name>
</gene>
<dbReference type="PIRSF" id="PIRSF004749">
    <property type="entry name" value="Pep_def"/>
    <property type="match status" value="1"/>
</dbReference>
<proteinExistence type="inferred from homology"/>
<keyword evidence="2" id="KW-0378">Hydrolase</keyword>
<name>A0A2I1N8I0_9BACT</name>
<feature type="binding site" evidence="2">
    <location>
        <position position="141"/>
    </location>
    <ligand>
        <name>Fe cation</name>
        <dbReference type="ChEBI" id="CHEBI:24875"/>
    </ligand>
</feature>
<dbReference type="GO" id="GO:0006412">
    <property type="term" value="P:translation"/>
    <property type="evidence" value="ECO:0007669"/>
    <property type="project" value="UniProtKB-UniRule"/>
</dbReference>
<keyword evidence="2" id="KW-0408">Iron</keyword>
<feature type="active site" evidence="2">
    <location>
        <position position="138"/>
    </location>
</feature>
<keyword evidence="2" id="KW-0479">Metal-binding</keyword>
<dbReference type="GO" id="GO:0042586">
    <property type="term" value="F:peptide deformylase activity"/>
    <property type="evidence" value="ECO:0007669"/>
    <property type="project" value="UniProtKB-UniRule"/>
</dbReference>
<dbReference type="Pfam" id="PF01327">
    <property type="entry name" value="Pep_deformylase"/>
    <property type="match status" value="1"/>
</dbReference>
<dbReference type="AlphaFoldDB" id="A0A2I1N8I0"/>
<comment type="cofactor">
    <cofactor evidence="2">
        <name>Fe(2+)</name>
        <dbReference type="ChEBI" id="CHEBI:29033"/>
    </cofactor>
    <text evidence="2">Binds 1 Fe(2+) ion.</text>
</comment>